<evidence type="ECO:0000256" key="3">
    <source>
        <dbReference type="ARBA" id="ARBA00023237"/>
    </source>
</evidence>
<dbReference type="Proteomes" id="UP000248330">
    <property type="component" value="Unassembled WGS sequence"/>
</dbReference>
<reference evidence="6 7" key="1">
    <citation type="submission" date="2018-04" db="EMBL/GenBank/DDBJ databases">
        <title>Genomic Encyclopedia of Type Strains, Phase IV (KMG-IV): sequencing the most valuable type-strain genomes for metagenomic binning, comparative biology and taxonomic classification.</title>
        <authorList>
            <person name="Goeker M."/>
        </authorList>
    </citation>
    <scope>NUCLEOTIDE SEQUENCE [LARGE SCALE GENOMIC DNA]</scope>
    <source>
        <strain evidence="6 7">DSM 104150</strain>
    </source>
</reference>
<dbReference type="SUPFAM" id="SSF50998">
    <property type="entry name" value="Quinoprotein alcohol dehydrogenase-like"/>
    <property type="match status" value="1"/>
</dbReference>
<dbReference type="InterPro" id="IPR002372">
    <property type="entry name" value="PQQ_rpt_dom"/>
</dbReference>
<dbReference type="SMART" id="SM00564">
    <property type="entry name" value="PQQ"/>
    <property type="match status" value="7"/>
</dbReference>
<dbReference type="InterPro" id="IPR015943">
    <property type="entry name" value="WD40/YVTN_repeat-like_dom_sf"/>
</dbReference>
<evidence type="ECO:0000256" key="1">
    <source>
        <dbReference type="ARBA" id="ARBA00022729"/>
    </source>
</evidence>
<name>A0A318E4U5_9GAMM</name>
<comment type="caution">
    <text evidence="6">The sequence shown here is derived from an EMBL/GenBank/DDBJ whole genome shotgun (WGS) entry which is preliminary data.</text>
</comment>
<dbReference type="GO" id="GO:0009279">
    <property type="term" value="C:cell outer membrane"/>
    <property type="evidence" value="ECO:0007669"/>
    <property type="project" value="UniProtKB-SubCell"/>
</dbReference>
<keyword evidence="4" id="KW-0449">Lipoprotein</keyword>
<dbReference type="InterPro" id="IPR011047">
    <property type="entry name" value="Quinoprotein_ADH-like_sf"/>
</dbReference>
<dbReference type="InterPro" id="IPR017687">
    <property type="entry name" value="BamB"/>
</dbReference>
<dbReference type="PANTHER" id="PTHR34512">
    <property type="entry name" value="CELL SURFACE PROTEIN"/>
    <property type="match status" value="1"/>
</dbReference>
<evidence type="ECO:0000259" key="5">
    <source>
        <dbReference type="Pfam" id="PF13360"/>
    </source>
</evidence>
<dbReference type="NCBIfam" id="TIGR03300">
    <property type="entry name" value="assembly_YfgL"/>
    <property type="match status" value="1"/>
</dbReference>
<keyword evidence="2 4" id="KW-0472">Membrane</keyword>
<feature type="domain" description="Pyrrolo-quinoline quinone repeat" evidence="5">
    <location>
        <begin position="73"/>
        <end position="304"/>
    </location>
</feature>
<keyword evidence="1 4" id="KW-0732">Signal</keyword>
<comment type="similarity">
    <text evidence="4">Belongs to the BamB family.</text>
</comment>
<dbReference type="EMBL" id="QICN01000008">
    <property type="protein sequence ID" value="PXV66221.1"/>
    <property type="molecule type" value="Genomic_DNA"/>
</dbReference>
<protein>
    <recommendedName>
        <fullName evidence="4">Outer membrane protein assembly factor BamB</fullName>
    </recommendedName>
</protein>
<dbReference type="PANTHER" id="PTHR34512:SF30">
    <property type="entry name" value="OUTER MEMBRANE PROTEIN ASSEMBLY FACTOR BAMB"/>
    <property type="match status" value="1"/>
</dbReference>
<sequence>MTRRIVCALMLAALAGCSSDGKVREPAELQDIVNPKIKPKTVWTARAGVGSDDYHSALIPAVETDAVFVADVRGRVYAYDPRDGSRIWQTQTDARVISGPTVSGNAIFLGTMDGEVIALKRADGAQYWRAQISSEALAPPVSDGTRVIARGGDGLVQALSAVSGTRSWVFDRSVPNLTLRGLGKPVIDGALAYIGMDNGRVAALRMLDGQPLWEQLVTAPAGRNELERLNDVDGNLLLDDGDLFVASFGGEVVRIDADSGQILWRRELKSYTGLVRVGELVVVSDEAGVVWGLDAGTGAAAWRNEDMKYRRLSPAQAFAGHVVVGDFEGYLHWLDPRDGRLVARSRAGGDPIRARPAVGENLLYVYNQPGRLSAIRVD</sequence>
<comment type="subunit">
    <text evidence="4">Part of the Bam complex.</text>
</comment>
<evidence type="ECO:0000313" key="7">
    <source>
        <dbReference type="Proteomes" id="UP000248330"/>
    </source>
</evidence>
<dbReference type="PROSITE" id="PS51257">
    <property type="entry name" value="PROKAR_LIPOPROTEIN"/>
    <property type="match status" value="1"/>
</dbReference>
<evidence type="ECO:0000313" key="6">
    <source>
        <dbReference type="EMBL" id="PXV66221.1"/>
    </source>
</evidence>
<comment type="subcellular location">
    <subcellularLocation>
        <location evidence="4">Cell outer membrane</location>
        <topology evidence="4">Lipid-anchor</topology>
    </subcellularLocation>
</comment>
<organism evidence="6 7">
    <name type="scientific">Sinimarinibacterium flocculans</name>
    <dbReference type="NCBI Taxonomy" id="985250"/>
    <lineage>
        <taxon>Bacteria</taxon>
        <taxon>Pseudomonadati</taxon>
        <taxon>Pseudomonadota</taxon>
        <taxon>Gammaproteobacteria</taxon>
        <taxon>Nevskiales</taxon>
        <taxon>Nevskiaceae</taxon>
        <taxon>Sinimarinibacterium</taxon>
    </lineage>
</organism>
<dbReference type="Pfam" id="PF13360">
    <property type="entry name" value="PQQ_2"/>
    <property type="match status" value="1"/>
</dbReference>
<dbReference type="GO" id="GO:0051205">
    <property type="term" value="P:protein insertion into membrane"/>
    <property type="evidence" value="ECO:0007669"/>
    <property type="project" value="UniProtKB-UniRule"/>
</dbReference>
<proteinExistence type="inferred from homology"/>
<comment type="function">
    <text evidence="4">Part of the outer membrane protein assembly complex, which is involved in assembly and insertion of beta-barrel proteins into the outer membrane.</text>
</comment>
<keyword evidence="4" id="KW-0564">Palmitate</keyword>
<dbReference type="GO" id="GO:0043165">
    <property type="term" value="P:Gram-negative-bacterium-type cell outer membrane assembly"/>
    <property type="evidence" value="ECO:0007669"/>
    <property type="project" value="UniProtKB-UniRule"/>
</dbReference>
<dbReference type="RefSeq" id="WP_245903918.1">
    <property type="nucleotide sequence ID" value="NZ_CAKZQT010000032.1"/>
</dbReference>
<accession>A0A318E4U5</accession>
<keyword evidence="7" id="KW-1185">Reference proteome</keyword>
<dbReference type="HAMAP" id="MF_00923">
    <property type="entry name" value="OM_assembly_BamB"/>
    <property type="match status" value="1"/>
</dbReference>
<keyword evidence="3 4" id="KW-0998">Cell outer membrane</keyword>
<evidence type="ECO:0000256" key="4">
    <source>
        <dbReference type="HAMAP-Rule" id="MF_00923"/>
    </source>
</evidence>
<dbReference type="Gene3D" id="2.130.10.10">
    <property type="entry name" value="YVTN repeat-like/Quinoprotein amine dehydrogenase"/>
    <property type="match status" value="1"/>
</dbReference>
<evidence type="ECO:0000256" key="2">
    <source>
        <dbReference type="ARBA" id="ARBA00023136"/>
    </source>
</evidence>
<gene>
    <name evidence="4" type="primary">bamB</name>
    <name evidence="6" type="ORF">C8D93_108196</name>
</gene>
<dbReference type="AlphaFoldDB" id="A0A318E4U5"/>
<dbReference type="InterPro" id="IPR018391">
    <property type="entry name" value="PQQ_b-propeller_rpt"/>
</dbReference>